<dbReference type="Pfam" id="PF00440">
    <property type="entry name" value="TetR_N"/>
    <property type="match status" value="1"/>
</dbReference>
<dbReference type="GO" id="GO:0000976">
    <property type="term" value="F:transcription cis-regulatory region binding"/>
    <property type="evidence" value="ECO:0007669"/>
    <property type="project" value="TreeGrafter"/>
</dbReference>
<dbReference type="SUPFAM" id="SSF48498">
    <property type="entry name" value="Tetracyclin repressor-like, C-terminal domain"/>
    <property type="match status" value="1"/>
</dbReference>
<dbReference type="RefSeq" id="WP_407050810.1">
    <property type="nucleotide sequence ID" value="NZ_CP158568.1"/>
</dbReference>
<keyword evidence="1" id="KW-0805">Transcription regulation</keyword>
<evidence type="ECO:0000256" key="2">
    <source>
        <dbReference type="ARBA" id="ARBA00023125"/>
    </source>
</evidence>
<dbReference type="PANTHER" id="PTHR30055:SF234">
    <property type="entry name" value="HTH-TYPE TRANSCRIPTIONAL REGULATOR BETI"/>
    <property type="match status" value="1"/>
</dbReference>
<dbReference type="PROSITE" id="PS50977">
    <property type="entry name" value="HTH_TETR_2"/>
    <property type="match status" value="1"/>
</dbReference>
<feature type="DNA-binding region" description="H-T-H motif" evidence="4">
    <location>
        <begin position="33"/>
        <end position="52"/>
    </location>
</feature>
<evidence type="ECO:0000256" key="1">
    <source>
        <dbReference type="ARBA" id="ARBA00023015"/>
    </source>
</evidence>
<feature type="domain" description="HTH tetR-type" evidence="5">
    <location>
        <begin position="10"/>
        <end position="70"/>
    </location>
</feature>
<dbReference type="InterPro" id="IPR036271">
    <property type="entry name" value="Tet_transcr_reg_TetR-rel_C_sf"/>
</dbReference>
<evidence type="ECO:0000313" key="6">
    <source>
        <dbReference type="EMBL" id="XBY45714.1"/>
    </source>
</evidence>
<dbReference type="EMBL" id="CP158568">
    <property type="protein sequence ID" value="XBY45714.1"/>
    <property type="molecule type" value="Genomic_DNA"/>
</dbReference>
<dbReference type="GO" id="GO:0003700">
    <property type="term" value="F:DNA-binding transcription factor activity"/>
    <property type="evidence" value="ECO:0007669"/>
    <property type="project" value="TreeGrafter"/>
</dbReference>
<dbReference type="Pfam" id="PF17935">
    <property type="entry name" value="TetR_C_27"/>
    <property type="match status" value="1"/>
</dbReference>
<dbReference type="InterPro" id="IPR041478">
    <property type="entry name" value="TetR_C_27"/>
</dbReference>
<evidence type="ECO:0000256" key="3">
    <source>
        <dbReference type="ARBA" id="ARBA00023163"/>
    </source>
</evidence>
<dbReference type="KEGG" id="mflg:ABS361_05440"/>
<dbReference type="InterPro" id="IPR001647">
    <property type="entry name" value="HTH_TetR"/>
</dbReference>
<sequence>MSRRPRHTTAETRQAIFDAASGLFDTVGYSNTSMADIAAQAGMSSANVYKHFPNKAAIIHFIAEHHFQEIERDLGPLDLARPVEEQILADVLHLARRLSLDGTPQILDVLASTVFDEPPVLRSFRGRLAARFAAVFAAGVARGELAPGDPVASGQTVVEALMAFTDPLLLVRRLTTEPGFDAEGLARRLVKLLVAGLKHLP</sequence>
<dbReference type="PRINTS" id="PR00455">
    <property type="entry name" value="HTHTETR"/>
</dbReference>
<gene>
    <name evidence="6" type="ORF">ABS361_05440</name>
</gene>
<dbReference type="InterPro" id="IPR050109">
    <property type="entry name" value="HTH-type_TetR-like_transc_reg"/>
</dbReference>
<evidence type="ECO:0000259" key="5">
    <source>
        <dbReference type="PROSITE" id="PS50977"/>
    </source>
</evidence>
<dbReference type="SUPFAM" id="SSF46689">
    <property type="entry name" value="Homeodomain-like"/>
    <property type="match status" value="1"/>
</dbReference>
<dbReference type="Gene3D" id="1.10.357.10">
    <property type="entry name" value="Tetracycline Repressor, domain 2"/>
    <property type="match status" value="1"/>
</dbReference>
<proteinExistence type="predicted"/>
<keyword evidence="2 4" id="KW-0238">DNA-binding</keyword>
<evidence type="ECO:0000256" key="4">
    <source>
        <dbReference type="PROSITE-ProRule" id="PRU00335"/>
    </source>
</evidence>
<reference evidence="6" key="1">
    <citation type="submission" date="2024-06" db="EMBL/GenBank/DDBJ databases">
        <title>Methylostella associata gen. nov., sp. nov., a novel Ancalomicrobiaceae-affiliated facultatively methylotrophic bacteria that feed on methanotrophs of the genus Methylococcus.</title>
        <authorList>
            <person name="Saltykova V."/>
            <person name="Danilova O.V."/>
            <person name="Oshkin I.Y."/>
            <person name="Belova S.E."/>
            <person name="Pimenov N.V."/>
            <person name="Dedysh S.N."/>
        </authorList>
    </citation>
    <scope>NUCLEOTIDE SEQUENCE</scope>
    <source>
        <strain evidence="6">S20</strain>
    </source>
</reference>
<accession>A0AAU7XC65</accession>
<organism evidence="6">
    <name type="scientific">Methyloraptor flagellatus</name>
    <dbReference type="NCBI Taxonomy" id="3162530"/>
    <lineage>
        <taxon>Bacteria</taxon>
        <taxon>Pseudomonadati</taxon>
        <taxon>Pseudomonadota</taxon>
        <taxon>Alphaproteobacteria</taxon>
        <taxon>Hyphomicrobiales</taxon>
        <taxon>Ancalomicrobiaceae</taxon>
        <taxon>Methyloraptor</taxon>
    </lineage>
</organism>
<name>A0AAU7XC65_9HYPH</name>
<protein>
    <submittedName>
        <fullName evidence="6">TetR/AcrR family transcriptional regulator</fullName>
    </submittedName>
</protein>
<keyword evidence="3" id="KW-0804">Transcription</keyword>
<dbReference type="InterPro" id="IPR009057">
    <property type="entry name" value="Homeodomain-like_sf"/>
</dbReference>
<dbReference type="PANTHER" id="PTHR30055">
    <property type="entry name" value="HTH-TYPE TRANSCRIPTIONAL REGULATOR RUTR"/>
    <property type="match status" value="1"/>
</dbReference>
<dbReference type="AlphaFoldDB" id="A0AAU7XC65"/>